<proteinExistence type="predicted"/>
<keyword evidence="3" id="KW-1185">Reference proteome</keyword>
<protein>
    <submittedName>
        <fullName evidence="2">11586_t:CDS:1</fullName>
    </submittedName>
</protein>
<feature type="non-terminal residue" evidence="2">
    <location>
        <position position="116"/>
    </location>
</feature>
<feature type="compositionally biased region" description="Low complexity" evidence="1">
    <location>
        <begin position="58"/>
        <end position="69"/>
    </location>
</feature>
<evidence type="ECO:0000256" key="1">
    <source>
        <dbReference type="SAM" id="MobiDB-lite"/>
    </source>
</evidence>
<comment type="caution">
    <text evidence="2">The sequence shown here is derived from an EMBL/GenBank/DDBJ whole genome shotgun (WGS) entry which is preliminary data.</text>
</comment>
<name>A0A9N9J2M1_9GLOM</name>
<organism evidence="2 3">
    <name type="scientific">Funneliformis caledonium</name>
    <dbReference type="NCBI Taxonomy" id="1117310"/>
    <lineage>
        <taxon>Eukaryota</taxon>
        <taxon>Fungi</taxon>
        <taxon>Fungi incertae sedis</taxon>
        <taxon>Mucoromycota</taxon>
        <taxon>Glomeromycotina</taxon>
        <taxon>Glomeromycetes</taxon>
        <taxon>Glomerales</taxon>
        <taxon>Glomeraceae</taxon>
        <taxon>Funneliformis</taxon>
    </lineage>
</organism>
<dbReference type="EMBL" id="CAJVPQ010021919">
    <property type="protein sequence ID" value="CAG8759519.1"/>
    <property type="molecule type" value="Genomic_DNA"/>
</dbReference>
<evidence type="ECO:0000313" key="3">
    <source>
        <dbReference type="Proteomes" id="UP000789570"/>
    </source>
</evidence>
<dbReference type="AlphaFoldDB" id="A0A9N9J2M1"/>
<feature type="non-terminal residue" evidence="2">
    <location>
        <position position="1"/>
    </location>
</feature>
<evidence type="ECO:0000313" key="2">
    <source>
        <dbReference type="EMBL" id="CAG8759519.1"/>
    </source>
</evidence>
<accession>A0A9N9J2M1</accession>
<reference evidence="2" key="1">
    <citation type="submission" date="2021-06" db="EMBL/GenBank/DDBJ databases">
        <authorList>
            <person name="Kallberg Y."/>
            <person name="Tangrot J."/>
            <person name="Rosling A."/>
        </authorList>
    </citation>
    <scope>NUCLEOTIDE SEQUENCE</scope>
    <source>
        <strain evidence="2">UK204</strain>
    </source>
</reference>
<sequence length="116" mass="12427">KKRVFNMARKRKFTLSSKLAAAVAAETNSTPVATTSATKTINLVPANNPTSAQNQQELSANSLPNNANSLLSNEISADQWKSSPYILSDDDEDLSSSVSVVTLLNNNNNSGQDCLR</sequence>
<dbReference type="Proteomes" id="UP000789570">
    <property type="component" value="Unassembled WGS sequence"/>
</dbReference>
<feature type="region of interest" description="Disordered" evidence="1">
    <location>
        <begin position="46"/>
        <end position="69"/>
    </location>
</feature>
<gene>
    <name evidence="2" type="ORF">FCALED_LOCUS16835</name>
</gene>
<feature type="compositionally biased region" description="Polar residues" evidence="1">
    <location>
        <begin position="46"/>
        <end position="57"/>
    </location>
</feature>